<evidence type="ECO:0000313" key="2">
    <source>
        <dbReference type="EMBL" id="GFN83617.1"/>
    </source>
</evidence>
<accession>A0AAV3YMV3</accession>
<evidence type="ECO:0000313" key="3">
    <source>
        <dbReference type="Proteomes" id="UP000735302"/>
    </source>
</evidence>
<evidence type="ECO:0000256" key="1">
    <source>
        <dbReference type="SAM" id="MobiDB-lite"/>
    </source>
</evidence>
<dbReference type="AlphaFoldDB" id="A0AAV3YMV3"/>
<proteinExistence type="predicted"/>
<sequence length="89" mass="10224">MLERREDEYDKDRVTIEFKFGEVYSFIIRFGWGLFLHIASPQQDDLRLSGPPSNQDGGRGARTRNRRVPADLKADSLSTVPPIPHVLRN</sequence>
<reference evidence="2 3" key="1">
    <citation type="journal article" date="2021" name="Elife">
        <title>Chloroplast acquisition without the gene transfer in kleptoplastic sea slugs, Plakobranchus ocellatus.</title>
        <authorList>
            <person name="Maeda T."/>
            <person name="Takahashi S."/>
            <person name="Yoshida T."/>
            <person name="Shimamura S."/>
            <person name="Takaki Y."/>
            <person name="Nagai Y."/>
            <person name="Toyoda A."/>
            <person name="Suzuki Y."/>
            <person name="Arimoto A."/>
            <person name="Ishii H."/>
            <person name="Satoh N."/>
            <person name="Nishiyama T."/>
            <person name="Hasebe M."/>
            <person name="Maruyama T."/>
            <person name="Minagawa J."/>
            <person name="Obokata J."/>
            <person name="Shigenobu S."/>
        </authorList>
    </citation>
    <scope>NUCLEOTIDE SEQUENCE [LARGE SCALE GENOMIC DNA]</scope>
</reference>
<comment type="caution">
    <text evidence="2">The sequence shown here is derived from an EMBL/GenBank/DDBJ whole genome shotgun (WGS) entry which is preliminary data.</text>
</comment>
<feature type="region of interest" description="Disordered" evidence="1">
    <location>
        <begin position="44"/>
        <end position="89"/>
    </location>
</feature>
<name>A0AAV3YMV3_9GAST</name>
<dbReference type="Proteomes" id="UP000735302">
    <property type="component" value="Unassembled WGS sequence"/>
</dbReference>
<keyword evidence="3" id="KW-1185">Reference proteome</keyword>
<dbReference type="EMBL" id="BLXT01001211">
    <property type="protein sequence ID" value="GFN83617.1"/>
    <property type="molecule type" value="Genomic_DNA"/>
</dbReference>
<protein>
    <submittedName>
        <fullName evidence="2">Uncharacterized protein</fullName>
    </submittedName>
</protein>
<organism evidence="2 3">
    <name type="scientific">Plakobranchus ocellatus</name>
    <dbReference type="NCBI Taxonomy" id="259542"/>
    <lineage>
        <taxon>Eukaryota</taxon>
        <taxon>Metazoa</taxon>
        <taxon>Spiralia</taxon>
        <taxon>Lophotrochozoa</taxon>
        <taxon>Mollusca</taxon>
        <taxon>Gastropoda</taxon>
        <taxon>Heterobranchia</taxon>
        <taxon>Euthyneura</taxon>
        <taxon>Panpulmonata</taxon>
        <taxon>Sacoglossa</taxon>
        <taxon>Placobranchoidea</taxon>
        <taxon>Plakobranchidae</taxon>
        <taxon>Plakobranchus</taxon>
    </lineage>
</organism>
<gene>
    <name evidence="2" type="ORF">PoB_001012300</name>
</gene>